<accession>A0A202E9H4</accession>
<evidence type="ECO:0000256" key="3">
    <source>
        <dbReference type="ARBA" id="ARBA00023136"/>
    </source>
</evidence>
<evidence type="ECO:0000256" key="5">
    <source>
        <dbReference type="ARBA" id="ARBA00023288"/>
    </source>
</evidence>
<dbReference type="EMBL" id="MWPH01000002">
    <property type="protein sequence ID" value="OVE84877.1"/>
    <property type="molecule type" value="Genomic_DNA"/>
</dbReference>
<gene>
    <name evidence="7" type="ORF">B2G88_10945</name>
</gene>
<proteinExistence type="predicted"/>
<keyword evidence="5" id="KW-0449">Lipoprotein</keyword>
<dbReference type="PANTHER" id="PTHR43649">
    <property type="entry name" value="ARABINOSE-BINDING PROTEIN-RELATED"/>
    <property type="match status" value="1"/>
</dbReference>
<evidence type="ECO:0000256" key="4">
    <source>
        <dbReference type="ARBA" id="ARBA00023139"/>
    </source>
</evidence>
<dbReference type="OrthoDB" id="298910at2157"/>
<dbReference type="Gene3D" id="3.40.190.10">
    <property type="entry name" value="Periplasmic binding protein-like II"/>
    <property type="match status" value="2"/>
</dbReference>
<keyword evidence="4" id="KW-0564">Palmitate</keyword>
<dbReference type="Proteomes" id="UP000196084">
    <property type="component" value="Unassembled WGS sequence"/>
</dbReference>
<evidence type="ECO:0000256" key="6">
    <source>
        <dbReference type="SAM" id="MobiDB-lite"/>
    </source>
</evidence>
<name>A0A202E9H4_9EURY</name>
<keyword evidence="8" id="KW-1185">Reference proteome</keyword>
<evidence type="ECO:0000313" key="7">
    <source>
        <dbReference type="EMBL" id="OVE84877.1"/>
    </source>
</evidence>
<dbReference type="InterPro" id="IPR050490">
    <property type="entry name" value="Bact_solute-bd_prot1"/>
</dbReference>
<dbReference type="RefSeq" id="WP_087714776.1">
    <property type="nucleotide sequence ID" value="NZ_MWPH01000002.1"/>
</dbReference>
<keyword evidence="3" id="KW-0472">Membrane</keyword>
<dbReference type="AlphaFoldDB" id="A0A202E9H4"/>
<dbReference type="PROSITE" id="PS51318">
    <property type="entry name" value="TAT"/>
    <property type="match status" value="1"/>
</dbReference>
<feature type="compositionally biased region" description="Low complexity" evidence="6">
    <location>
        <begin position="15"/>
        <end position="25"/>
    </location>
</feature>
<keyword evidence="1" id="KW-1003">Cell membrane</keyword>
<dbReference type="InterPro" id="IPR006059">
    <property type="entry name" value="SBP"/>
</dbReference>
<dbReference type="Pfam" id="PF01547">
    <property type="entry name" value="SBP_bac_1"/>
    <property type="match status" value="1"/>
</dbReference>
<feature type="region of interest" description="Disordered" evidence="6">
    <location>
        <begin position="1"/>
        <end position="32"/>
    </location>
</feature>
<organism evidence="7 8">
    <name type="scientific">Natronolimnobius baerhuensis</name>
    <dbReference type="NCBI Taxonomy" id="253108"/>
    <lineage>
        <taxon>Archaea</taxon>
        <taxon>Methanobacteriati</taxon>
        <taxon>Methanobacteriota</taxon>
        <taxon>Stenosarchaea group</taxon>
        <taxon>Halobacteria</taxon>
        <taxon>Halobacteriales</taxon>
        <taxon>Natrialbaceae</taxon>
        <taxon>Natronolimnobius</taxon>
    </lineage>
</organism>
<dbReference type="SUPFAM" id="SSF53850">
    <property type="entry name" value="Periplasmic binding protein-like II"/>
    <property type="match status" value="1"/>
</dbReference>
<comment type="caution">
    <text evidence="7">The sequence shown here is derived from an EMBL/GenBank/DDBJ whole genome shotgun (WGS) entry which is preliminary data.</text>
</comment>
<protein>
    <submittedName>
        <fullName evidence="7">ABC transporter substrate-binding protein</fullName>
    </submittedName>
</protein>
<keyword evidence="2" id="KW-0732">Signal</keyword>
<evidence type="ECO:0000256" key="2">
    <source>
        <dbReference type="ARBA" id="ARBA00022729"/>
    </source>
</evidence>
<sequence>MSGTNMPNESETDDSVAQSSPSQSDADAEDYSRRGFMETAGAMGAAGATAGLAGCLDGFGSDDTEGTGEGDFLWWTMRGYIPEETAAIEDTADGFEDYSDEEVNLTTNVITWDQVFEQWTSSIQGQNTPNVSEMANEHAVDYGASGVVQPNTELYEDHDDWYDTPSYWGLYDDEKWGFPWFIEVRNFYANMDLLEEAGHDSIPETWEEMINSAIDVTDETDENGLVSGAAQDTGTGQILYGATVQSGGEFFDHDGDEWSVELDSPTSLFSHLWMASFQEEWDIAPGGWAGMDGTDAEQLYREGNVAMMLNGGDAANEMVSQGEDIAEVTELAPIPEGPMGTNTAFMGGSCLSAFESDYTQYDVDDELSMEFIQYMTLPDTMEGYFPEAAPNFLPVREAQEEIQPFTENNTEIPDEWIDARLDQAEDTARYGITGPQLSAPFLGDLEGEMDAYSVAISGILGADSDPQEAVVDQANHVRDTISGEVDYDLPQNDEMPELEDAPDELTDWIEGNGDTPQIWNPYD</sequence>
<evidence type="ECO:0000313" key="8">
    <source>
        <dbReference type="Proteomes" id="UP000196084"/>
    </source>
</evidence>
<evidence type="ECO:0000256" key="1">
    <source>
        <dbReference type="ARBA" id="ARBA00022475"/>
    </source>
</evidence>
<dbReference type="InterPro" id="IPR006311">
    <property type="entry name" value="TAT_signal"/>
</dbReference>
<reference evidence="7 8" key="1">
    <citation type="submission" date="2017-02" db="EMBL/GenBank/DDBJ databases">
        <title>Natronthermophilus aegyptiacus gen. nov.,sp. nov., an aerobic, extremely halophilic alkalithermophilic archaeon isolated from the athalassohaline Wadi An Natrun, Egypt.</title>
        <authorList>
            <person name="Zhao B."/>
        </authorList>
    </citation>
    <scope>NUCLEOTIDE SEQUENCE [LARGE SCALE GENOMIC DNA]</scope>
    <source>
        <strain evidence="7 8">CGMCC 1.3597</strain>
    </source>
</reference>
<dbReference type="PANTHER" id="PTHR43649:SF33">
    <property type="entry name" value="POLYGALACTURONAN_RHAMNOGALACTURONAN-BINDING PROTEIN YTCQ"/>
    <property type="match status" value="1"/>
</dbReference>